<dbReference type="InterPro" id="IPR045190">
    <property type="entry name" value="MCCB/AccD1-like"/>
</dbReference>
<evidence type="ECO:0000259" key="1">
    <source>
        <dbReference type="PROSITE" id="PS50980"/>
    </source>
</evidence>
<dbReference type="SUPFAM" id="SSF52096">
    <property type="entry name" value="ClpP/crotonase"/>
    <property type="match status" value="2"/>
</dbReference>
<feature type="domain" description="CoA carboxyltransferase N-terminal" evidence="1">
    <location>
        <begin position="12"/>
        <end position="270"/>
    </location>
</feature>
<dbReference type="Pfam" id="PF01039">
    <property type="entry name" value="Carboxyl_trans"/>
    <property type="match status" value="1"/>
</dbReference>
<dbReference type="GO" id="GO:1905202">
    <property type="term" value="C:methylcrotonoyl-CoA carboxylase complex"/>
    <property type="evidence" value="ECO:0007669"/>
    <property type="project" value="TreeGrafter"/>
</dbReference>
<dbReference type="InterPro" id="IPR029045">
    <property type="entry name" value="ClpP/crotonase-like_dom_sf"/>
</dbReference>
<evidence type="ECO:0000259" key="2">
    <source>
        <dbReference type="PROSITE" id="PS50989"/>
    </source>
</evidence>
<name>A0A1M5CP53_9FLAO</name>
<dbReference type="RefSeq" id="WP_072957176.1">
    <property type="nucleotide sequence ID" value="NZ_FQUT01000005.1"/>
</dbReference>
<sequence length="542" mass="59317">MDIEFNKREDQNRLKLSDINRLLAEIKKGGGEKRLQKLRDEGKMTARERIEYLLDKDSDSIEIGAFAGYEMYEEHGGCPSGGVVVVMGYVSGRQCIIVANDASVKAGAWFPITGKKNLRAQEIAMENRLPIIYLVDSAGVYLPMQDEIFPDKEMFGRIFRNNAKMSSAGIVQISAVMGSCVAGGAYLPIMSDEAMIVEGTGSIFLAGSYLVKAAIGESIDNETLGGATTHCSISGVTDYKAKDDKDALNRIKNIMKSLGSTDKAGFDRIESAQPKEKPENIFGIMPASRAEQYDTYEIIKCLVDNSEFEEYKPDYGKSIICATARIDGWSVGIVANQRKLVKSGKGEMQFGGVIYSDSADKATRFIANCNQRKIPLVFLQDVTGFMVGSKSEHGGIIKDGAKMVNAVSNSVVPKFTIITGNSYGAGNYAMCGKAYDPRLIVAWPWADLAVMGGAQAAKVLAQIQESTLKKQGKEISEEEHKEILDTITRKYQKQTEATYAAARLWTDAIINPVDTRKWISMGIEAANHSPITEKFNLGVIQV</sequence>
<evidence type="ECO:0000313" key="4">
    <source>
        <dbReference type="Proteomes" id="UP000184518"/>
    </source>
</evidence>
<protein>
    <submittedName>
        <fullName evidence="3">Acetyl-CoA carboxylase, carboxyltransferase component</fullName>
    </submittedName>
</protein>
<dbReference type="OrthoDB" id="9803706at2"/>
<dbReference type="STRING" id="1416778.SAMN05443633_1056"/>
<keyword evidence="4" id="KW-1185">Reference proteome</keyword>
<organism evidence="3 4">
    <name type="scientific">Chryseobacterium arachidis</name>
    <dbReference type="NCBI Taxonomy" id="1416778"/>
    <lineage>
        <taxon>Bacteria</taxon>
        <taxon>Pseudomonadati</taxon>
        <taxon>Bacteroidota</taxon>
        <taxon>Flavobacteriia</taxon>
        <taxon>Flavobacteriales</taxon>
        <taxon>Weeksellaceae</taxon>
        <taxon>Chryseobacterium group</taxon>
        <taxon>Chryseobacterium</taxon>
    </lineage>
</organism>
<reference evidence="4" key="1">
    <citation type="submission" date="2016-11" db="EMBL/GenBank/DDBJ databases">
        <authorList>
            <person name="Varghese N."/>
            <person name="Submissions S."/>
        </authorList>
    </citation>
    <scope>NUCLEOTIDE SEQUENCE [LARGE SCALE GENOMIC DNA]</scope>
    <source>
        <strain evidence="4">DSM 27619</strain>
    </source>
</reference>
<dbReference type="FunFam" id="3.90.226.10:FF:000004">
    <property type="entry name" value="Methylcrotonoyl-CoA carboxylase beta chain"/>
    <property type="match status" value="1"/>
</dbReference>
<dbReference type="EMBL" id="FQUT01000005">
    <property type="protein sequence ID" value="SHF56498.1"/>
    <property type="molecule type" value="Genomic_DNA"/>
</dbReference>
<accession>A0A1M5CP53</accession>
<dbReference type="PROSITE" id="PS50989">
    <property type="entry name" value="COA_CT_CTER"/>
    <property type="match status" value="1"/>
</dbReference>
<evidence type="ECO:0000313" key="3">
    <source>
        <dbReference type="EMBL" id="SHF56498.1"/>
    </source>
</evidence>
<proteinExistence type="predicted"/>
<feature type="domain" description="CoA carboxyltransferase C-terminal" evidence="2">
    <location>
        <begin position="270"/>
        <end position="533"/>
    </location>
</feature>
<dbReference type="Proteomes" id="UP000184518">
    <property type="component" value="Unassembled WGS sequence"/>
</dbReference>
<dbReference type="PANTHER" id="PTHR22855">
    <property type="entry name" value="ACETYL, PROPIONYL, PYRUVATE, AND GLUTACONYL CARBOXYLASE-RELATED"/>
    <property type="match status" value="1"/>
</dbReference>
<dbReference type="InterPro" id="IPR011763">
    <property type="entry name" value="COA_CT_C"/>
</dbReference>
<dbReference type="GO" id="GO:0016740">
    <property type="term" value="F:transferase activity"/>
    <property type="evidence" value="ECO:0007669"/>
    <property type="project" value="UniProtKB-KW"/>
</dbReference>
<keyword evidence="3" id="KW-0808">Transferase</keyword>
<dbReference type="GO" id="GO:0004485">
    <property type="term" value="F:methylcrotonoyl-CoA carboxylase activity"/>
    <property type="evidence" value="ECO:0007669"/>
    <property type="project" value="TreeGrafter"/>
</dbReference>
<dbReference type="GO" id="GO:0006552">
    <property type="term" value="P:L-leucine catabolic process"/>
    <property type="evidence" value="ECO:0007669"/>
    <property type="project" value="TreeGrafter"/>
</dbReference>
<dbReference type="PANTHER" id="PTHR22855:SF13">
    <property type="entry name" value="METHYLCROTONOYL-COA CARBOXYLASE BETA CHAIN, MITOCHONDRIAL"/>
    <property type="match status" value="1"/>
</dbReference>
<dbReference type="InterPro" id="IPR011762">
    <property type="entry name" value="COA_CT_N"/>
</dbReference>
<gene>
    <name evidence="3" type="ORF">SAMN05443633_1056</name>
</gene>
<dbReference type="InterPro" id="IPR034733">
    <property type="entry name" value="AcCoA_carboxyl_beta"/>
</dbReference>
<dbReference type="PROSITE" id="PS50980">
    <property type="entry name" value="COA_CT_NTER"/>
    <property type="match status" value="1"/>
</dbReference>
<dbReference type="FunFam" id="3.90.226.10:FF:000030">
    <property type="entry name" value="Acetyl-CoA carboxylase carboxyltransferase subunit"/>
    <property type="match status" value="1"/>
</dbReference>
<dbReference type="Gene3D" id="3.90.226.10">
    <property type="entry name" value="2-enoyl-CoA Hydratase, Chain A, domain 1"/>
    <property type="match status" value="2"/>
</dbReference>
<dbReference type="AlphaFoldDB" id="A0A1M5CP53"/>